<keyword evidence="3 7" id="KW-0489">Methyltransferase</keyword>
<dbReference type="GO" id="GO:0009236">
    <property type="term" value="P:cobalamin biosynthetic process"/>
    <property type="evidence" value="ECO:0007669"/>
    <property type="project" value="UniProtKB-UniPathway"/>
</dbReference>
<evidence type="ECO:0000259" key="6">
    <source>
        <dbReference type="Pfam" id="PF00590"/>
    </source>
</evidence>
<dbReference type="SUPFAM" id="SSF53790">
    <property type="entry name" value="Tetrapyrrole methylase"/>
    <property type="match status" value="1"/>
</dbReference>
<dbReference type="InterPro" id="IPR035996">
    <property type="entry name" value="4pyrrol_Methylase_sf"/>
</dbReference>
<dbReference type="PATRIC" id="fig|1121877.4.peg.15"/>
<keyword evidence="4 7" id="KW-0808">Transferase</keyword>
<dbReference type="InterPro" id="IPR050714">
    <property type="entry name" value="Cobalamin_biosynth_MTase"/>
</dbReference>
<dbReference type="PANTHER" id="PTHR43182">
    <property type="entry name" value="COBALT-PRECORRIN-6B C(15)-METHYLTRANSFERASE (DECARBOXYLATING)"/>
    <property type="match status" value="1"/>
</dbReference>
<organism evidence="7 8">
    <name type="scientific">Ferrimicrobium acidiphilum DSM 19497</name>
    <dbReference type="NCBI Taxonomy" id="1121877"/>
    <lineage>
        <taxon>Bacteria</taxon>
        <taxon>Bacillati</taxon>
        <taxon>Actinomycetota</taxon>
        <taxon>Acidimicrobiia</taxon>
        <taxon>Acidimicrobiales</taxon>
        <taxon>Acidimicrobiaceae</taxon>
        <taxon>Ferrimicrobium</taxon>
    </lineage>
</organism>
<dbReference type="STRING" id="1121877.FEAC_00140"/>
<dbReference type="OrthoDB" id="9787825at2"/>
<dbReference type="CDD" id="cd11644">
    <property type="entry name" value="Precorrin-6Y-MT"/>
    <property type="match status" value="1"/>
</dbReference>
<dbReference type="PANTHER" id="PTHR43182:SF1">
    <property type="entry name" value="COBALT-PRECORRIN-7 C(5)-METHYLTRANSFERASE"/>
    <property type="match status" value="1"/>
</dbReference>
<dbReference type="NCBIfam" id="TIGR02467">
    <property type="entry name" value="CbiE"/>
    <property type="match status" value="1"/>
</dbReference>
<dbReference type="eggNOG" id="COG2242">
    <property type="taxonomic scope" value="Bacteria"/>
</dbReference>
<dbReference type="InterPro" id="IPR029063">
    <property type="entry name" value="SAM-dependent_MTases_sf"/>
</dbReference>
<evidence type="ECO:0000256" key="5">
    <source>
        <dbReference type="ARBA" id="ARBA00022691"/>
    </source>
</evidence>
<dbReference type="EMBL" id="JXUW01000001">
    <property type="protein sequence ID" value="KJE78025.1"/>
    <property type="molecule type" value="Genomic_DNA"/>
</dbReference>
<dbReference type="InterPro" id="IPR000878">
    <property type="entry name" value="4pyrrol_Mease"/>
</dbReference>
<dbReference type="Gene3D" id="3.30.950.10">
    <property type="entry name" value="Methyltransferase, Cobalt-precorrin-4 Transmethylase, Domain 2"/>
    <property type="match status" value="1"/>
</dbReference>
<dbReference type="GO" id="GO:0008276">
    <property type="term" value="F:protein methyltransferase activity"/>
    <property type="evidence" value="ECO:0007669"/>
    <property type="project" value="InterPro"/>
</dbReference>
<comment type="pathway">
    <text evidence="1">Cofactor biosynthesis; adenosylcobalamin biosynthesis.</text>
</comment>
<evidence type="ECO:0000313" key="7">
    <source>
        <dbReference type="EMBL" id="KJE78025.1"/>
    </source>
</evidence>
<gene>
    <name evidence="7" type="primary">cobL</name>
    <name evidence="7" type="ORF">FEAC_00140</name>
</gene>
<dbReference type="RefSeq" id="WP_035388179.1">
    <property type="nucleotide sequence ID" value="NZ_JQKF01000001.1"/>
</dbReference>
<keyword evidence="2" id="KW-0169">Cobalamin biosynthesis</keyword>
<protein>
    <submittedName>
        <fullName evidence="7">Precorrin-6Y C(5,15)-methyltransferase [decarboxylating]</fullName>
        <ecNumber evidence="7">2.1.1.132</ecNumber>
    </submittedName>
</protein>
<evidence type="ECO:0000256" key="1">
    <source>
        <dbReference type="ARBA" id="ARBA00004953"/>
    </source>
</evidence>
<dbReference type="Gene3D" id="3.40.50.150">
    <property type="entry name" value="Vaccinia Virus protein VP39"/>
    <property type="match status" value="1"/>
</dbReference>
<dbReference type="GO" id="GO:0032259">
    <property type="term" value="P:methylation"/>
    <property type="evidence" value="ECO:0007669"/>
    <property type="project" value="UniProtKB-KW"/>
</dbReference>
<evidence type="ECO:0000256" key="2">
    <source>
        <dbReference type="ARBA" id="ARBA00022573"/>
    </source>
</evidence>
<reference evidence="7 8" key="1">
    <citation type="submission" date="2015-01" db="EMBL/GenBank/DDBJ databases">
        <title>Draft genome of the acidophilic iron oxidizer Ferrimicrobium acidiphilum strain T23.</title>
        <authorList>
            <person name="Poehlein A."/>
            <person name="Eisen S."/>
            <person name="Schloemann M."/>
            <person name="Johnson B.D."/>
            <person name="Daniel R."/>
            <person name="Muehling M."/>
        </authorList>
    </citation>
    <scope>NUCLEOTIDE SEQUENCE [LARGE SCALE GENOMIC DNA]</scope>
    <source>
        <strain evidence="7 8">T23</strain>
    </source>
</reference>
<dbReference type="Proteomes" id="UP000032336">
    <property type="component" value="Unassembled WGS sequence"/>
</dbReference>
<dbReference type="InterPro" id="IPR014777">
    <property type="entry name" value="4pyrrole_Mease_sub1"/>
</dbReference>
<proteinExistence type="predicted"/>
<dbReference type="GO" id="GO:0046025">
    <property type="term" value="F:precorrin-6Y C5,15-methyltransferase (decarboxylating) activity"/>
    <property type="evidence" value="ECO:0007669"/>
    <property type="project" value="UniProtKB-EC"/>
</dbReference>
<dbReference type="UniPathway" id="UPA00148"/>
<dbReference type="Gene3D" id="3.40.1010.10">
    <property type="entry name" value="Cobalt-precorrin-4 Transmethylase, Domain 1"/>
    <property type="match status" value="1"/>
</dbReference>
<dbReference type="InterPro" id="IPR012818">
    <property type="entry name" value="CbiE"/>
</dbReference>
<dbReference type="GeneID" id="78371379"/>
<dbReference type="AlphaFoldDB" id="A0A0D8FXS5"/>
<keyword evidence="5" id="KW-0949">S-adenosyl-L-methionine</keyword>
<comment type="caution">
    <text evidence="7">The sequence shown here is derived from an EMBL/GenBank/DDBJ whole genome shotgun (WGS) entry which is preliminary data.</text>
</comment>
<evidence type="ECO:0000313" key="8">
    <source>
        <dbReference type="Proteomes" id="UP000032336"/>
    </source>
</evidence>
<evidence type="ECO:0000256" key="3">
    <source>
        <dbReference type="ARBA" id="ARBA00022603"/>
    </source>
</evidence>
<dbReference type="InterPro" id="IPR014776">
    <property type="entry name" value="4pyrrole_Mease_sub2"/>
</dbReference>
<evidence type="ECO:0000256" key="4">
    <source>
        <dbReference type="ARBA" id="ARBA00022679"/>
    </source>
</evidence>
<name>A0A0D8FXS5_9ACTN</name>
<feature type="domain" description="Tetrapyrrole methylase" evidence="6">
    <location>
        <begin position="68"/>
        <end position="194"/>
    </location>
</feature>
<accession>A0A0D8FXS5</accession>
<dbReference type="EC" id="2.1.1.132" evidence="7"/>
<dbReference type="Pfam" id="PF00590">
    <property type="entry name" value="TP_methylase"/>
    <property type="match status" value="1"/>
</dbReference>
<dbReference type="SUPFAM" id="SSF53335">
    <property type="entry name" value="S-adenosyl-L-methionine-dependent methyltransferases"/>
    <property type="match status" value="1"/>
</dbReference>
<sequence length="400" mass="43244">MITIIGWLGNREESLTGEQLLALAKSRTIFARPQLHDTLHRLSPSSNIIDFRSPFRTTIDVIGAYEEDCTVIASGDPNFFGITKTLLRAHPDRNFQVLPAPSSIAILAARLGRPWDDLSVISLVGRDSDAAFLRARLRLAERQAGAVALLVPPNTSITGLVEHLANLHNEVRIVVATDLSTAEESITSMRLDEATSWRSSSPAVVLVEVGTIPTSPTIDFNRHSASLFRDGQLLTDGTNFTKLELRMSAIARLNPDQLPLGARVMEVGAGSGMIGLTLLYLRPDIELTQLEPRHERATMARANAETLGYRTTVSEQPVETISTNFDAAIVGGGGLSALTHTLDLIDPSAPVVATYADLSRAASAERLLGNLSLIQVAHGRSLGGDGVRLVPQTPIYLVWR</sequence>
<dbReference type="eggNOG" id="COG2241">
    <property type="taxonomic scope" value="Bacteria"/>
</dbReference>
<keyword evidence="8" id="KW-1185">Reference proteome</keyword>